<dbReference type="InterPro" id="IPR036410">
    <property type="entry name" value="HSP_DnaJ_Cys-rich_dom_sf"/>
</dbReference>
<dbReference type="Pfam" id="PF00684">
    <property type="entry name" value="DnaJ_CXXCXGXG"/>
    <property type="match status" value="1"/>
</dbReference>
<dbReference type="InterPro" id="IPR018253">
    <property type="entry name" value="DnaJ_domain_CS"/>
</dbReference>
<dbReference type="InterPro" id="IPR002939">
    <property type="entry name" value="DnaJ_C"/>
</dbReference>
<evidence type="ECO:0000256" key="12">
    <source>
        <dbReference type="PROSITE-ProRule" id="PRU00546"/>
    </source>
</evidence>
<evidence type="ECO:0000259" key="14">
    <source>
        <dbReference type="PROSITE" id="PS51188"/>
    </source>
</evidence>
<feature type="binding site" evidence="11">
    <location>
        <position position="137"/>
    </location>
    <ligand>
        <name>Zn(2+)</name>
        <dbReference type="ChEBI" id="CHEBI:29105"/>
        <label>1</label>
    </ligand>
</feature>
<proteinExistence type="inferred from homology"/>
<dbReference type="HAMAP" id="MF_01152">
    <property type="entry name" value="DnaJ"/>
    <property type="match status" value="1"/>
</dbReference>
<feature type="binding site" evidence="11">
    <location>
        <position position="140"/>
    </location>
    <ligand>
        <name>Zn(2+)</name>
        <dbReference type="ChEBI" id="CHEBI:29105"/>
        <label>1</label>
    </ligand>
</feature>
<dbReference type="AlphaFoldDB" id="A0A2A9D057"/>
<dbReference type="PROSITE" id="PS51188">
    <property type="entry name" value="ZF_CR"/>
    <property type="match status" value="1"/>
</dbReference>
<comment type="caution">
    <text evidence="11">Lacks conserved residue(s) required for the propagation of feature annotation.</text>
</comment>
<dbReference type="GO" id="GO:0031072">
    <property type="term" value="F:heat shock protein binding"/>
    <property type="evidence" value="ECO:0007669"/>
    <property type="project" value="InterPro"/>
</dbReference>
<dbReference type="InterPro" id="IPR012724">
    <property type="entry name" value="DnaJ"/>
</dbReference>
<reference evidence="15 16" key="1">
    <citation type="submission" date="2017-10" db="EMBL/GenBank/DDBJ databases">
        <title>Sequencing the genomes of 1000 actinobacteria strains.</title>
        <authorList>
            <person name="Klenk H.-P."/>
        </authorList>
    </citation>
    <scope>NUCLEOTIDE SEQUENCE [LARGE SCALE GENOMIC DNA]</scope>
    <source>
        <strain evidence="15 16">DSM 21801</strain>
    </source>
</reference>
<dbReference type="PANTHER" id="PTHR43096:SF48">
    <property type="entry name" value="CHAPERONE PROTEIN DNAJ"/>
    <property type="match status" value="1"/>
</dbReference>
<keyword evidence="7 11" id="KW-0346">Stress response</keyword>
<dbReference type="InterPro" id="IPR008971">
    <property type="entry name" value="HSP40/DnaJ_pept-bd"/>
</dbReference>
<feature type="binding site" evidence="11">
    <location>
        <position position="154"/>
    </location>
    <ligand>
        <name>Zn(2+)</name>
        <dbReference type="ChEBI" id="CHEBI:29105"/>
        <label>2</label>
    </ligand>
</feature>
<dbReference type="PROSITE" id="PS00636">
    <property type="entry name" value="DNAJ_1"/>
    <property type="match status" value="1"/>
</dbReference>
<dbReference type="NCBIfam" id="NF008035">
    <property type="entry name" value="PRK10767.1"/>
    <property type="match status" value="1"/>
</dbReference>
<dbReference type="PANTHER" id="PTHR43096">
    <property type="entry name" value="DNAJ HOMOLOG 1, MITOCHONDRIAL-RELATED"/>
    <property type="match status" value="1"/>
</dbReference>
<comment type="similarity">
    <text evidence="9 11">Belongs to the DnaJ family.</text>
</comment>
<keyword evidence="2 11" id="KW-0235">DNA replication</keyword>
<feature type="domain" description="CR-type" evidence="14">
    <location>
        <begin position="124"/>
        <end position="206"/>
    </location>
</feature>
<feature type="binding site" evidence="11">
    <location>
        <position position="183"/>
    </location>
    <ligand>
        <name>Zn(2+)</name>
        <dbReference type="ChEBI" id="CHEBI:29105"/>
        <label>2</label>
    </ligand>
</feature>
<feature type="binding site" evidence="11">
    <location>
        <position position="197"/>
    </location>
    <ligand>
        <name>Zn(2+)</name>
        <dbReference type="ChEBI" id="CHEBI:29105"/>
        <label>1</label>
    </ligand>
</feature>
<evidence type="ECO:0000256" key="11">
    <source>
        <dbReference type="HAMAP-Rule" id="MF_01152"/>
    </source>
</evidence>
<dbReference type="CDD" id="cd10747">
    <property type="entry name" value="DnaJ_C"/>
    <property type="match status" value="1"/>
</dbReference>
<keyword evidence="6 11" id="KW-0862">Zinc</keyword>
<evidence type="ECO:0000259" key="13">
    <source>
        <dbReference type="PROSITE" id="PS50076"/>
    </source>
</evidence>
<evidence type="ECO:0000256" key="3">
    <source>
        <dbReference type="ARBA" id="ARBA00022723"/>
    </source>
</evidence>
<dbReference type="NCBIfam" id="NF010871">
    <property type="entry name" value="PRK14278.1"/>
    <property type="match status" value="1"/>
</dbReference>
<dbReference type="RefSeq" id="WP_098469064.1">
    <property type="nucleotide sequence ID" value="NZ_PDJD01000001.1"/>
</dbReference>
<dbReference type="GO" id="GO:0051082">
    <property type="term" value="F:unfolded protein binding"/>
    <property type="evidence" value="ECO:0007669"/>
    <property type="project" value="UniProtKB-UniRule"/>
</dbReference>
<dbReference type="GO" id="GO:0008270">
    <property type="term" value="F:zinc ion binding"/>
    <property type="evidence" value="ECO:0007669"/>
    <property type="project" value="UniProtKB-UniRule"/>
</dbReference>
<evidence type="ECO:0000313" key="15">
    <source>
        <dbReference type="EMBL" id="PFG20023.1"/>
    </source>
</evidence>
<dbReference type="PROSITE" id="PS50076">
    <property type="entry name" value="DNAJ_2"/>
    <property type="match status" value="1"/>
</dbReference>
<evidence type="ECO:0000256" key="9">
    <source>
        <dbReference type="ARBA" id="ARBA00061004"/>
    </source>
</evidence>
<dbReference type="Gene3D" id="2.60.260.20">
    <property type="entry name" value="Urease metallochaperone UreE, N-terminal domain"/>
    <property type="match status" value="2"/>
</dbReference>
<dbReference type="PRINTS" id="PR00625">
    <property type="entry name" value="JDOMAIN"/>
</dbReference>
<dbReference type="CDD" id="cd06257">
    <property type="entry name" value="DnaJ"/>
    <property type="match status" value="1"/>
</dbReference>
<dbReference type="InterPro" id="IPR001305">
    <property type="entry name" value="HSP_DnaJ_Cys-rich_dom"/>
</dbReference>
<feature type="binding site" evidence="11">
    <location>
        <position position="194"/>
    </location>
    <ligand>
        <name>Zn(2+)</name>
        <dbReference type="ChEBI" id="CHEBI:29105"/>
        <label>1</label>
    </ligand>
</feature>
<dbReference type="SUPFAM" id="SSF57938">
    <property type="entry name" value="DnaJ/Hsp40 cysteine-rich domain"/>
    <property type="match status" value="1"/>
</dbReference>
<evidence type="ECO:0000256" key="2">
    <source>
        <dbReference type="ARBA" id="ARBA00022705"/>
    </source>
</evidence>
<dbReference type="SUPFAM" id="SSF46565">
    <property type="entry name" value="Chaperone J-domain"/>
    <property type="match status" value="1"/>
</dbReference>
<evidence type="ECO:0000256" key="10">
    <source>
        <dbReference type="ARBA" id="ARBA00067609"/>
    </source>
</evidence>
<dbReference type="CDD" id="cd10719">
    <property type="entry name" value="DnaJ_zf"/>
    <property type="match status" value="1"/>
</dbReference>
<comment type="caution">
    <text evidence="15">The sequence shown here is derived from an EMBL/GenBank/DDBJ whole genome shotgun (WGS) entry which is preliminary data.</text>
</comment>
<comment type="cofactor">
    <cofactor evidence="11">
        <name>Zn(2+)</name>
        <dbReference type="ChEBI" id="CHEBI:29105"/>
    </cofactor>
    <text evidence="11">Binds 2 Zn(2+) ions per monomer.</text>
</comment>
<dbReference type="Proteomes" id="UP000224915">
    <property type="component" value="Unassembled WGS sequence"/>
</dbReference>
<evidence type="ECO:0000256" key="5">
    <source>
        <dbReference type="ARBA" id="ARBA00022771"/>
    </source>
</evidence>
<evidence type="ECO:0000313" key="16">
    <source>
        <dbReference type="Proteomes" id="UP000224915"/>
    </source>
</evidence>
<dbReference type="SUPFAM" id="SSF49493">
    <property type="entry name" value="HSP40/DnaJ peptide-binding domain"/>
    <property type="match status" value="2"/>
</dbReference>
<accession>A0A2A9D057</accession>
<dbReference type="OrthoDB" id="9779889at2"/>
<evidence type="ECO:0000256" key="1">
    <source>
        <dbReference type="ARBA" id="ARBA00022490"/>
    </source>
</evidence>
<keyword evidence="5 11" id="KW-0863">Zinc-finger</keyword>
<comment type="function">
    <text evidence="11">Participates actively in the response to hyperosmotic and heat shock by preventing the aggregation of stress-denatured proteins and by disaggregating proteins, also in an autonomous, DnaK-independent fashion. Unfolded proteins bind initially to DnaJ; upon interaction with the DnaJ-bound protein, DnaK hydrolyzes its bound ATP, resulting in the formation of a stable complex. GrpE releases ADP from DnaK; ATP binding to DnaK triggers the release of the substrate protein, thus completing the reaction cycle. Several rounds of ATP-dependent interactions between DnaJ, DnaK and GrpE are required for fully efficient folding. Also involved, together with DnaK and GrpE, in the DNA replication of plasmids through activation of initiation proteins.</text>
</comment>
<dbReference type="InterPro" id="IPR001623">
    <property type="entry name" value="DnaJ_domain"/>
</dbReference>
<gene>
    <name evidence="11" type="primary">dnaJ</name>
    <name evidence="15" type="ORF">ATL40_1606</name>
</gene>
<dbReference type="SMART" id="SM00271">
    <property type="entry name" value="DnaJ"/>
    <property type="match status" value="1"/>
</dbReference>
<dbReference type="GO" id="GO:0005524">
    <property type="term" value="F:ATP binding"/>
    <property type="evidence" value="ECO:0007669"/>
    <property type="project" value="InterPro"/>
</dbReference>
<evidence type="ECO:0000256" key="8">
    <source>
        <dbReference type="ARBA" id="ARBA00023186"/>
    </source>
</evidence>
<comment type="subunit">
    <text evidence="11">Homodimer.</text>
</comment>
<dbReference type="Pfam" id="PF01556">
    <property type="entry name" value="DnaJ_C"/>
    <property type="match status" value="1"/>
</dbReference>
<keyword evidence="8 11" id="KW-0143">Chaperone</keyword>
<dbReference type="GO" id="GO:0006260">
    <property type="term" value="P:DNA replication"/>
    <property type="evidence" value="ECO:0007669"/>
    <property type="project" value="UniProtKB-KW"/>
</dbReference>
<dbReference type="Gene3D" id="1.10.287.110">
    <property type="entry name" value="DnaJ domain"/>
    <property type="match status" value="1"/>
</dbReference>
<keyword evidence="1 11" id="KW-0963">Cytoplasm</keyword>
<dbReference type="GO" id="GO:0005737">
    <property type="term" value="C:cytoplasm"/>
    <property type="evidence" value="ECO:0007669"/>
    <property type="project" value="UniProtKB-SubCell"/>
</dbReference>
<keyword evidence="3 11" id="KW-0479">Metal-binding</keyword>
<dbReference type="InterPro" id="IPR036869">
    <property type="entry name" value="J_dom_sf"/>
</dbReference>
<keyword evidence="4 11" id="KW-0677">Repeat</keyword>
<sequence>MTDYYQSLGVSRDASTEEIKRAYRKLARKYHPDVMGDEGAEKFKEISVAHDVLSDPAKRQRYDSGGMDGGAGGAGAGFAFSDIFESFFGAAAGGGGGRGPIPRARRGQDALVPIELTLEEEAFGAHKEIPVDTAVVCSTCHGSCARPGTSPKPCTVCGGRGSVQRVARSFLGNVMTQQRCDACQGFGSTIPEPCPECSGEGRVRTRRTIDVDVPAGVEDGTRIKLVAQGEVGPGGGPAGDLYVEIHEKRHPIFTRRGDDLHCTSALPMTAAALGTTVTLDTLDGPQEVDIAPGTQGDAVITLRGKGMGRLRGHGRGDLHIHLDITVPTNLDERQTELLHELAQLRGEERPEARVAPVGAGMFSRLRDKFAGR</sequence>
<comment type="subcellular location">
    <subcellularLocation>
        <location evidence="11">Cytoplasm</location>
    </subcellularLocation>
</comment>
<evidence type="ECO:0000256" key="4">
    <source>
        <dbReference type="ARBA" id="ARBA00022737"/>
    </source>
</evidence>
<feature type="binding site" evidence="11">
    <location>
        <position position="157"/>
    </location>
    <ligand>
        <name>Zn(2+)</name>
        <dbReference type="ChEBI" id="CHEBI:29105"/>
        <label>2</label>
    </ligand>
</feature>
<dbReference type="FunFam" id="2.10.230.10:FF:000002">
    <property type="entry name" value="Molecular chaperone DnaJ"/>
    <property type="match status" value="1"/>
</dbReference>
<feature type="domain" description="J" evidence="13">
    <location>
        <begin position="3"/>
        <end position="66"/>
    </location>
</feature>
<protein>
    <recommendedName>
        <fullName evidence="10 11">Chaperone protein DnaJ</fullName>
    </recommendedName>
</protein>
<evidence type="ECO:0000256" key="7">
    <source>
        <dbReference type="ARBA" id="ARBA00023016"/>
    </source>
</evidence>
<evidence type="ECO:0000256" key="6">
    <source>
        <dbReference type="ARBA" id="ARBA00022833"/>
    </source>
</evidence>
<dbReference type="Pfam" id="PF00226">
    <property type="entry name" value="DnaJ"/>
    <property type="match status" value="1"/>
</dbReference>
<feature type="binding site" evidence="11">
    <location>
        <position position="180"/>
    </location>
    <ligand>
        <name>Zn(2+)</name>
        <dbReference type="ChEBI" id="CHEBI:29105"/>
        <label>2</label>
    </ligand>
</feature>
<organism evidence="15 16">
    <name type="scientific">Serinibacter salmoneus</name>
    <dbReference type="NCBI Taxonomy" id="556530"/>
    <lineage>
        <taxon>Bacteria</taxon>
        <taxon>Bacillati</taxon>
        <taxon>Actinomycetota</taxon>
        <taxon>Actinomycetes</taxon>
        <taxon>Micrococcales</taxon>
        <taxon>Beutenbergiaceae</taxon>
        <taxon>Serinibacter</taxon>
    </lineage>
</organism>
<comment type="domain">
    <text evidence="11">The J domain is necessary and sufficient to stimulate DnaK ATPase activity. Zinc center 1 plays an important role in the autonomous, DnaK-independent chaperone activity of DnaJ. Zinc center 2 is essential for interaction with DnaK and for DnaJ activity.</text>
</comment>
<dbReference type="GO" id="GO:0042026">
    <property type="term" value="P:protein refolding"/>
    <property type="evidence" value="ECO:0007669"/>
    <property type="project" value="TreeGrafter"/>
</dbReference>
<feature type="zinc finger region" description="CR-type" evidence="12">
    <location>
        <begin position="124"/>
        <end position="206"/>
    </location>
</feature>
<dbReference type="Gene3D" id="2.10.230.10">
    <property type="entry name" value="Heat shock protein DnaJ, cysteine-rich domain"/>
    <property type="match status" value="1"/>
</dbReference>
<dbReference type="EMBL" id="PDJD01000001">
    <property type="protein sequence ID" value="PFG20023.1"/>
    <property type="molecule type" value="Genomic_DNA"/>
</dbReference>
<dbReference type="GO" id="GO:0009408">
    <property type="term" value="P:response to heat"/>
    <property type="evidence" value="ECO:0007669"/>
    <property type="project" value="InterPro"/>
</dbReference>
<keyword evidence="16" id="KW-1185">Reference proteome</keyword>
<name>A0A2A9D057_9MICO</name>
<dbReference type="FunFam" id="2.60.260.20:FF:000005">
    <property type="entry name" value="Chaperone protein dnaJ 1, mitochondrial"/>
    <property type="match status" value="1"/>
</dbReference>